<organism evidence="1 2">
    <name type="scientific">Agathobaculum hominis</name>
    <dbReference type="NCBI Taxonomy" id="2763014"/>
    <lineage>
        <taxon>Bacteria</taxon>
        <taxon>Bacillati</taxon>
        <taxon>Bacillota</taxon>
        <taxon>Clostridia</taxon>
        <taxon>Eubacteriales</taxon>
        <taxon>Butyricicoccaceae</taxon>
        <taxon>Agathobaculum</taxon>
    </lineage>
</organism>
<reference evidence="1 2" key="1">
    <citation type="submission" date="2020-08" db="EMBL/GenBank/DDBJ databases">
        <title>Genome public.</title>
        <authorList>
            <person name="Liu C."/>
            <person name="Sun Q."/>
        </authorList>
    </citation>
    <scope>NUCLEOTIDE SEQUENCE [LARGE SCALE GENOMIC DNA]</scope>
    <source>
        <strain evidence="1 2">M2</strain>
    </source>
</reference>
<sequence>MIEIKINNDGTASELIEGRRRELFEDLHRAFIAMHSIAVEVFGDKLGLAIMDKFADMIKDETIKRECEASTSQVEYE</sequence>
<evidence type="ECO:0000313" key="1">
    <source>
        <dbReference type="EMBL" id="MBC5695477.1"/>
    </source>
</evidence>
<comment type="caution">
    <text evidence="1">The sequence shown here is derived from an EMBL/GenBank/DDBJ whole genome shotgun (WGS) entry which is preliminary data.</text>
</comment>
<dbReference type="EMBL" id="JACOPK010000004">
    <property type="protein sequence ID" value="MBC5695477.1"/>
    <property type="molecule type" value="Genomic_DNA"/>
</dbReference>
<accession>A0ABR7GME8</accession>
<dbReference type="RefSeq" id="WP_186969734.1">
    <property type="nucleotide sequence ID" value="NZ_JACOPK010000004.1"/>
</dbReference>
<keyword evidence="2" id="KW-1185">Reference proteome</keyword>
<dbReference type="Proteomes" id="UP000641741">
    <property type="component" value="Unassembled WGS sequence"/>
</dbReference>
<proteinExistence type="predicted"/>
<gene>
    <name evidence="1" type="ORF">H8S02_05885</name>
</gene>
<protein>
    <submittedName>
        <fullName evidence="1">Uncharacterized protein</fullName>
    </submittedName>
</protein>
<name>A0ABR7GME8_9FIRM</name>
<evidence type="ECO:0000313" key="2">
    <source>
        <dbReference type="Proteomes" id="UP000641741"/>
    </source>
</evidence>